<comment type="caution">
    <text evidence="12">The sequence shown here is derived from an EMBL/GenBank/DDBJ whole genome shotgun (WGS) entry which is preliminary data.</text>
</comment>
<dbReference type="Gene3D" id="3.30.450.50">
    <property type="entry name" value="Longin domain"/>
    <property type="match status" value="1"/>
</dbReference>
<gene>
    <name evidence="12" type="ORF">AKO1_009369</name>
</gene>
<evidence type="ECO:0000259" key="11">
    <source>
        <dbReference type="PROSITE" id="PS50892"/>
    </source>
</evidence>
<evidence type="ECO:0000256" key="7">
    <source>
        <dbReference type="ARBA" id="ARBA00046280"/>
    </source>
</evidence>
<dbReference type="GO" id="GO:0005737">
    <property type="term" value="C:cytoplasm"/>
    <property type="evidence" value="ECO:0007669"/>
    <property type="project" value="UniProtKB-ARBA"/>
</dbReference>
<evidence type="ECO:0000256" key="1">
    <source>
        <dbReference type="ARBA" id="ARBA00008025"/>
    </source>
</evidence>
<keyword evidence="5 9" id="KW-1133">Transmembrane helix</keyword>
<evidence type="ECO:0000256" key="2">
    <source>
        <dbReference type="ARBA" id="ARBA00022448"/>
    </source>
</evidence>
<dbReference type="GO" id="GO:0012505">
    <property type="term" value="C:endomembrane system"/>
    <property type="evidence" value="ECO:0007669"/>
    <property type="project" value="UniProtKB-SubCell"/>
</dbReference>
<evidence type="ECO:0000256" key="5">
    <source>
        <dbReference type="ARBA" id="ARBA00022989"/>
    </source>
</evidence>
<proteinExistence type="inferred from homology"/>
<dbReference type="InterPro" id="IPR010908">
    <property type="entry name" value="Longin_dom"/>
</dbReference>
<evidence type="ECO:0000256" key="6">
    <source>
        <dbReference type="ARBA" id="ARBA00023136"/>
    </source>
</evidence>
<dbReference type="InterPro" id="IPR051097">
    <property type="entry name" value="Synaptobrevin-like_transport"/>
</dbReference>
<dbReference type="SUPFAM" id="SSF64356">
    <property type="entry name" value="SNARE-like"/>
    <property type="match status" value="1"/>
</dbReference>
<dbReference type="PROSITE" id="PS50859">
    <property type="entry name" value="LONGIN"/>
    <property type="match status" value="1"/>
</dbReference>
<evidence type="ECO:0000256" key="3">
    <source>
        <dbReference type="ARBA" id="ARBA00022692"/>
    </source>
</evidence>
<organism evidence="12 13">
    <name type="scientific">Acrasis kona</name>
    <dbReference type="NCBI Taxonomy" id="1008807"/>
    <lineage>
        <taxon>Eukaryota</taxon>
        <taxon>Discoba</taxon>
        <taxon>Heterolobosea</taxon>
        <taxon>Tetramitia</taxon>
        <taxon>Eutetramitia</taxon>
        <taxon>Acrasidae</taxon>
        <taxon>Acrasis</taxon>
    </lineage>
</organism>
<dbReference type="GO" id="GO:0016020">
    <property type="term" value="C:membrane"/>
    <property type="evidence" value="ECO:0007669"/>
    <property type="project" value="InterPro"/>
</dbReference>
<dbReference type="GO" id="GO:0015031">
    <property type="term" value="P:protein transport"/>
    <property type="evidence" value="ECO:0007669"/>
    <property type="project" value="UniProtKB-KW"/>
</dbReference>
<evidence type="ECO:0000313" key="12">
    <source>
        <dbReference type="EMBL" id="KAL0490066.1"/>
    </source>
</evidence>
<accession>A0AAW2ZLQ4</accession>
<evidence type="ECO:0000256" key="4">
    <source>
        <dbReference type="ARBA" id="ARBA00022927"/>
    </source>
</evidence>
<keyword evidence="2" id="KW-0813">Transport</keyword>
<comment type="similarity">
    <text evidence="1">Belongs to the synaptobrevin family.</text>
</comment>
<dbReference type="PROSITE" id="PS50892">
    <property type="entry name" value="V_SNARE"/>
    <property type="match status" value="1"/>
</dbReference>
<dbReference type="CDD" id="cd15843">
    <property type="entry name" value="R-SNARE"/>
    <property type="match status" value="1"/>
</dbReference>
<reference evidence="12 13" key="1">
    <citation type="submission" date="2024-03" db="EMBL/GenBank/DDBJ databases">
        <title>The Acrasis kona genome and developmental transcriptomes reveal deep origins of eukaryotic multicellular pathways.</title>
        <authorList>
            <person name="Sheikh S."/>
            <person name="Fu C.-J."/>
            <person name="Brown M.W."/>
            <person name="Baldauf S.L."/>
        </authorList>
    </citation>
    <scope>NUCLEOTIDE SEQUENCE [LARGE SCALE GENOMIC DNA]</scope>
    <source>
        <strain evidence="12 13">ATCC MYA-3509</strain>
    </source>
</reference>
<keyword evidence="6 9" id="KW-0472">Membrane</keyword>
<feature type="transmembrane region" description="Helical" evidence="9">
    <location>
        <begin position="176"/>
        <end position="204"/>
    </location>
</feature>
<evidence type="ECO:0000256" key="8">
    <source>
        <dbReference type="PROSITE-ProRule" id="PRU00290"/>
    </source>
</evidence>
<dbReference type="InterPro" id="IPR042855">
    <property type="entry name" value="V_SNARE_CC"/>
</dbReference>
<name>A0AAW2ZLQ4_9EUKA</name>
<keyword evidence="8" id="KW-0175">Coiled coil</keyword>
<evidence type="ECO:0000313" key="13">
    <source>
        <dbReference type="Proteomes" id="UP001431209"/>
    </source>
</evidence>
<protein>
    <submittedName>
        <fullName evidence="12">Vesicle-associated membrane protein 7</fullName>
    </submittedName>
</protein>
<dbReference type="Proteomes" id="UP001431209">
    <property type="component" value="Unassembled WGS sequence"/>
</dbReference>
<dbReference type="PANTHER" id="PTHR21136:SF168">
    <property type="entry name" value="VESICLE-ASSOCIATED MEMBRANE PROTEIN 9"/>
    <property type="match status" value="1"/>
</dbReference>
<feature type="domain" description="V-SNARE coiled-coil homology" evidence="11">
    <location>
        <begin position="115"/>
        <end position="175"/>
    </location>
</feature>
<comment type="subcellular location">
    <subcellularLocation>
        <location evidence="7">Endomembrane system</location>
        <topology evidence="7">Single-pass type IV membrane protein</topology>
    </subcellularLocation>
</comment>
<evidence type="ECO:0000256" key="9">
    <source>
        <dbReference type="SAM" id="Phobius"/>
    </source>
</evidence>
<keyword evidence="4" id="KW-0653">Protein transport</keyword>
<dbReference type="EMBL" id="JAOPGA020001632">
    <property type="protein sequence ID" value="KAL0490066.1"/>
    <property type="molecule type" value="Genomic_DNA"/>
</dbReference>
<dbReference type="SUPFAM" id="SSF58038">
    <property type="entry name" value="SNARE fusion complex"/>
    <property type="match status" value="1"/>
</dbReference>
<dbReference type="InterPro" id="IPR001388">
    <property type="entry name" value="Synaptobrevin-like"/>
</dbReference>
<dbReference type="Pfam" id="PF00957">
    <property type="entry name" value="Synaptobrevin"/>
    <property type="match status" value="1"/>
</dbReference>
<dbReference type="InterPro" id="IPR011012">
    <property type="entry name" value="Longin-like_dom_sf"/>
</dbReference>
<sequence length="223" mass="24712">MPITFALVAESSHELGHYPSNNVLKDIIVSKVLPKIQNEDHKRTLLMNDLELHYHRVGGKTFFAVVNQGYSKRISWSFIDDIETKLAAQSNPSTSNVKKLLRERIDFFNNPQNDKIANITKKIDDTKDVMIKNMDEILDRGEKLDTLMNTTDDLATGATEFRRGTQQVKTAMIKRYIVLIIVLIVIILAVAAIIALAVGLGVGLNTPATTRPPPPAPPAPTTA</sequence>
<evidence type="ECO:0000259" key="10">
    <source>
        <dbReference type="PROSITE" id="PS50859"/>
    </source>
</evidence>
<dbReference type="GO" id="GO:0016192">
    <property type="term" value="P:vesicle-mediated transport"/>
    <property type="evidence" value="ECO:0007669"/>
    <property type="project" value="InterPro"/>
</dbReference>
<dbReference type="PRINTS" id="PR00219">
    <property type="entry name" value="SYNAPTOBREVN"/>
</dbReference>
<dbReference type="Gene3D" id="1.20.5.110">
    <property type="match status" value="1"/>
</dbReference>
<keyword evidence="3 9" id="KW-0812">Transmembrane</keyword>
<keyword evidence="13" id="KW-1185">Reference proteome</keyword>
<feature type="domain" description="Longin" evidence="10">
    <location>
        <begin position="1"/>
        <end position="86"/>
    </location>
</feature>
<dbReference type="AlphaFoldDB" id="A0AAW2ZLQ4"/>
<dbReference type="PANTHER" id="PTHR21136">
    <property type="entry name" value="SNARE PROTEINS"/>
    <property type="match status" value="1"/>
</dbReference>